<dbReference type="Gene3D" id="4.10.40.20">
    <property type="match status" value="1"/>
</dbReference>
<protein>
    <recommendedName>
        <fullName evidence="6">IGFBP N-terminal domain-containing protein</fullName>
    </recommendedName>
</protein>
<dbReference type="GO" id="GO:0009966">
    <property type="term" value="P:regulation of signal transduction"/>
    <property type="evidence" value="ECO:0007669"/>
    <property type="project" value="TreeGrafter"/>
</dbReference>
<dbReference type="PANTHER" id="PTHR14186">
    <property type="entry name" value="INSULIN-LIKE GROWTH FACTOR BINDING PROTEIN-RELATED"/>
    <property type="match status" value="1"/>
</dbReference>
<evidence type="ECO:0000256" key="3">
    <source>
        <dbReference type="ARBA" id="ARBA00022729"/>
    </source>
</evidence>
<keyword evidence="5" id="KW-1133">Transmembrane helix</keyword>
<dbReference type="SMART" id="SM00121">
    <property type="entry name" value="IB"/>
    <property type="match status" value="1"/>
</dbReference>
<gene>
    <name evidence="7" type="ORF">O3P69_009381</name>
</gene>
<dbReference type="InterPro" id="IPR000867">
    <property type="entry name" value="IGFBP-like"/>
</dbReference>
<proteinExistence type="predicted"/>
<sequence>MRGIEGEAERRAGEAKWREVESREPPLTRCVEGVILPLGQGSSAGKHVECRGHRESERGTVHPRRPRCLSTLRQRRIHARRSNRWIMAGLLTLSLFTVTAAVSALKPDALQCGACDPSRCPAIGECHRGITWDVCNCCEVCSKDINEECGGPWEAYGKCGIGLTCLRDARECPYLFHPRGTASDTGSNICDEYLFNAIGRCVQNEQMMHSPFKGNLVKKMLEEGNRQEMQQENDLTESMVGKRLMLKGVLRGVEY</sequence>
<evidence type="ECO:0000259" key="6">
    <source>
        <dbReference type="PROSITE" id="PS51323"/>
    </source>
</evidence>
<comment type="caution">
    <text evidence="7">The sequence shown here is derived from an EMBL/GenBank/DDBJ whole genome shotgun (WGS) entry which is preliminary data.</text>
</comment>
<dbReference type="EMBL" id="JARAKH010000044">
    <property type="protein sequence ID" value="KAK8378645.1"/>
    <property type="molecule type" value="Genomic_DNA"/>
</dbReference>
<evidence type="ECO:0000256" key="5">
    <source>
        <dbReference type="SAM" id="Phobius"/>
    </source>
</evidence>
<name>A0AAW0SVB4_SCYPA</name>
<evidence type="ECO:0000256" key="2">
    <source>
        <dbReference type="ARBA" id="ARBA00022525"/>
    </source>
</evidence>
<dbReference type="SUPFAM" id="SSF57184">
    <property type="entry name" value="Growth factor receptor domain"/>
    <property type="match status" value="1"/>
</dbReference>
<comment type="subcellular location">
    <subcellularLocation>
        <location evidence="1">Secreted</location>
    </subcellularLocation>
</comment>
<dbReference type="GO" id="GO:0001558">
    <property type="term" value="P:regulation of cell growth"/>
    <property type="evidence" value="ECO:0007669"/>
    <property type="project" value="InterPro"/>
</dbReference>
<evidence type="ECO:0000256" key="4">
    <source>
        <dbReference type="ARBA" id="ARBA00023157"/>
    </source>
</evidence>
<keyword evidence="5" id="KW-0472">Membrane</keyword>
<dbReference type="AlphaFoldDB" id="A0AAW0SVB4"/>
<feature type="transmembrane region" description="Helical" evidence="5">
    <location>
        <begin position="85"/>
        <end position="105"/>
    </location>
</feature>
<evidence type="ECO:0000313" key="8">
    <source>
        <dbReference type="Proteomes" id="UP001487740"/>
    </source>
</evidence>
<dbReference type="PROSITE" id="PS51323">
    <property type="entry name" value="IGFBP_N_2"/>
    <property type="match status" value="1"/>
</dbReference>
<organism evidence="7 8">
    <name type="scientific">Scylla paramamosain</name>
    <name type="common">Mud crab</name>
    <dbReference type="NCBI Taxonomy" id="85552"/>
    <lineage>
        <taxon>Eukaryota</taxon>
        <taxon>Metazoa</taxon>
        <taxon>Ecdysozoa</taxon>
        <taxon>Arthropoda</taxon>
        <taxon>Crustacea</taxon>
        <taxon>Multicrustacea</taxon>
        <taxon>Malacostraca</taxon>
        <taxon>Eumalacostraca</taxon>
        <taxon>Eucarida</taxon>
        <taxon>Decapoda</taxon>
        <taxon>Pleocyemata</taxon>
        <taxon>Brachyura</taxon>
        <taxon>Eubrachyura</taxon>
        <taxon>Portunoidea</taxon>
        <taxon>Portunidae</taxon>
        <taxon>Portuninae</taxon>
        <taxon>Scylla</taxon>
    </lineage>
</organism>
<accession>A0AAW0SVB4</accession>
<keyword evidence="2" id="KW-0964">Secreted</keyword>
<dbReference type="PANTHER" id="PTHR14186:SF19">
    <property type="entry name" value="INSULIN-LIKE GROWTH FACTOR-BINDING PROTEIN 7"/>
    <property type="match status" value="1"/>
</dbReference>
<keyword evidence="5" id="KW-0812">Transmembrane</keyword>
<feature type="domain" description="IGFBP N-terminal" evidence="6">
    <location>
        <begin position="108"/>
        <end position="204"/>
    </location>
</feature>
<dbReference type="GO" id="GO:0005576">
    <property type="term" value="C:extracellular region"/>
    <property type="evidence" value="ECO:0007669"/>
    <property type="project" value="UniProtKB-SubCell"/>
</dbReference>
<reference evidence="7 8" key="1">
    <citation type="submission" date="2023-03" db="EMBL/GenBank/DDBJ databases">
        <title>High-quality genome of Scylla paramamosain provides insights in environmental adaptation.</title>
        <authorList>
            <person name="Zhang L."/>
        </authorList>
    </citation>
    <scope>NUCLEOTIDE SEQUENCE [LARGE SCALE GENOMIC DNA]</scope>
    <source>
        <strain evidence="7">LZ_2023a</strain>
        <tissue evidence="7">Muscle</tissue>
    </source>
</reference>
<dbReference type="InterPro" id="IPR011390">
    <property type="entry name" value="IGFBP_rP_mac25"/>
</dbReference>
<keyword evidence="4" id="KW-1015">Disulfide bond</keyword>
<dbReference type="GO" id="GO:0005520">
    <property type="term" value="F:insulin-like growth factor binding"/>
    <property type="evidence" value="ECO:0007669"/>
    <property type="project" value="InterPro"/>
</dbReference>
<dbReference type="Proteomes" id="UP001487740">
    <property type="component" value="Unassembled WGS sequence"/>
</dbReference>
<evidence type="ECO:0000256" key="1">
    <source>
        <dbReference type="ARBA" id="ARBA00004613"/>
    </source>
</evidence>
<keyword evidence="3" id="KW-0732">Signal</keyword>
<keyword evidence="8" id="KW-1185">Reference proteome</keyword>
<dbReference type="Pfam" id="PF00219">
    <property type="entry name" value="IGFBP"/>
    <property type="match status" value="1"/>
</dbReference>
<dbReference type="InterPro" id="IPR009030">
    <property type="entry name" value="Growth_fac_rcpt_cys_sf"/>
</dbReference>
<evidence type="ECO:0000313" key="7">
    <source>
        <dbReference type="EMBL" id="KAK8378645.1"/>
    </source>
</evidence>